<dbReference type="EMBL" id="JACHIJ010000010">
    <property type="protein sequence ID" value="MBB5054999.1"/>
    <property type="molecule type" value="Genomic_DNA"/>
</dbReference>
<comment type="caution">
    <text evidence="1">The sequence shown here is derived from an EMBL/GenBank/DDBJ whole genome shotgun (WGS) entry which is preliminary data.</text>
</comment>
<evidence type="ECO:0000313" key="1">
    <source>
        <dbReference type="EMBL" id="MBB5054999.1"/>
    </source>
</evidence>
<dbReference type="AlphaFoldDB" id="A0A840N3H6"/>
<dbReference type="Proteomes" id="UP000521227">
    <property type="component" value="Unassembled WGS sequence"/>
</dbReference>
<organism evidence="1 2">
    <name type="scientific">Afipia massiliensis</name>
    <dbReference type="NCBI Taxonomy" id="211460"/>
    <lineage>
        <taxon>Bacteria</taxon>
        <taxon>Pseudomonadati</taxon>
        <taxon>Pseudomonadota</taxon>
        <taxon>Alphaproteobacteria</taxon>
        <taxon>Hyphomicrobiales</taxon>
        <taxon>Nitrobacteraceae</taxon>
        <taxon>Afipia</taxon>
    </lineage>
</organism>
<sequence length="68" mass="7487">MCREAELNDAEITDLCSQIIPSEQHEIEQTRGIRPRLQARSSLLGKVAARVQGDGICPRVVHSRPGHG</sequence>
<gene>
    <name evidence="1" type="ORF">HNQ36_005010</name>
</gene>
<evidence type="ECO:0000313" key="2">
    <source>
        <dbReference type="Proteomes" id="UP000521227"/>
    </source>
</evidence>
<name>A0A840N3H6_9BRAD</name>
<protein>
    <submittedName>
        <fullName evidence="1">Uncharacterized protein</fullName>
    </submittedName>
</protein>
<proteinExistence type="predicted"/>
<reference evidence="1 2" key="1">
    <citation type="submission" date="2020-08" db="EMBL/GenBank/DDBJ databases">
        <title>Genomic Encyclopedia of Type Strains, Phase IV (KMG-IV): sequencing the most valuable type-strain genomes for metagenomic binning, comparative biology and taxonomic classification.</title>
        <authorList>
            <person name="Goeker M."/>
        </authorList>
    </citation>
    <scope>NUCLEOTIDE SEQUENCE [LARGE SCALE GENOMIC DNA]</scope>
    <source>
        <strain evidence="1 2">DSM 17498</strain>
    </source>
</reference>
<accession>A0A840N3H6</accession>